<reference evidence="2 3" key="1">
    <citation type="journal article" date="2016" name="Front. Microbiol.">
        <title>Genomic Resource of Rice Seed Associated Bacteria.</title>
        <authorList>
            <person name="Midha S."/>
            <person name="Bansal K."/>
            <person name="Sharma S."/>
            <person name="Kumar N."/>
            <person name="Patil P.P."/>
            <person name="Chaudhry V."/>
            <person name="Patil P.B."/>
        </authorList>
    </citation>
    <scope>NUCLEOTIDE SEQUENCE [LARGE SCALE GENOMIC DNA]</scope>
    <source>
        <strain evidence="2 3">NS258</strain>
    </source>
</reference>
<gene>
    <name evidence="2" type="ORF">NS258_09160</name>
</gene>
<dbReference type="PATRIC" id="fig|33051.5.peg.2904"/>
<dbReference type="EMBL" id="LDTC01000062">
    <property type="protein sequence ID" value="KTW13506.1"/>
    <property type="molecule type" value="Genomic_DNA"/>
</dbReference>
<organism evidence="2 3">
    <name type="scientific">Sphingomonas sanguinis</name>
    <dbReference type="NCBI Taxonomy" id="33051"/>
    <lineage>
        <taxon>Bacteria</taxon>
        <taxon>Pseudomonadati</taxon>
        <taxon>Pseudomonadota</taxon>
        <taxon>Alphaproteobacteria</taxon>
        <taxon>Sphingomonadales</taxon>
        <taxon>Sphingomonadaceae</taxon>
        <taxon>Sphingomonas</taxon>
    </lineage>
</organism>
<comment type="caution">
    <text evidence="2">The sequence shown here is derived from an EMBL/GenBank/DDBJ whole genome shotgun (WGS) entry which is preliminary data.</text>
</comment>
<accession>A0A147J8J2</accession>
<name>A0A147J8J2_9SPHN</name>
<feature type="signal peptide" evidence="1">
    <location>
        <begin position="1"/>
        <end position="20"/>
    </location>
</feature>
<protein>
    <submittedName>
        <fullName evidence="2">Uncharacterized protein</fullName>
    </submittedName>
</protein>
<sequence length="288" mass="30294">MTLSALFGLLPLFVPYPLAAQTGASASDPVVVTARPLPERRQTLRWFGAISGYPPGDEPLARMTESLCIAASGLSAKVGAPIADRILGHAERLGIPLGGDKCSPNVLVLFVENGASQVAWLADHRPGVFGDMSAHDVGALVRDKGPVHAWSLTAITSRDGDPLVQLGGGLPTLRIPSVSRIRLSTKAHIAAALILIDRGAVEGKTINQIADYATMRLLAEVRPRKGDGVSTILSLFNGDGAAPESLTPFDWGYLRGLYSGQGDRAPASQYAAMARFVEQEMAAGVPKP</sequence>
<proteinExistence type="predicted"/>
<dbReference type="AlphaFoldDB" id="A0A147J8J2"/>
<feature type="chain" id="PRO_5007549484" evidence="1">
    <location>
        <begin position="21"/>
        <end position="288"/>
    </location>
</feature>
<evidence type="ECO:0000313" key="2">
    <source>
        <dbReference type="EMBL" id="KTW13506.1"/>
    </source>
</evidence>
<keyword evidence="1" id="KW-0732">Signal</keyword>
<dbReference type="Proteomes" id="UP000074410">
    <property type="component" value="Unassembled WGS sequence"/>
</dbReference>
<evidence type="ECO:0000256" key="1">
    <source>
        <dbReference type="SAM" id="SignalP"/>
    </source>
</evidence>
<evidence type="ECO:0000313" key="3">
    <source>
        <dbReference type="Proteomes" id="UP000074410"/>
    </source>
</evidence>